<feature type="domain" description="Anaphase-promoting complex subunit 4-like WD40" evidence="5">
    <location>
        <begin position="154"/>
        <end position="205"/>
    </location>
</feature>
<keyword evidence="7" id="KW-1185">Reference proteome</keyword>
<evidence type="ECO:0000256" key="2">
    <source>
        <dbReference type="ARBA" id="ARBA00022737"/>
    </source>
</evidence>
<dbReference type="InterPro" id="IPR024977">
    <property type="entry name" value="Apc4-like_WD40_dom"/>
</dbReference>
<dbReference type="SMART" id="SM00320">
    <property type="entry name" value="WD40"/>
    <property type="match status" value="8"/>
</dbReference>
<dbReference type="InterPro" id="IPR036322">
    <property type="entry name" value="WD40_repeat_dom_sf"/>
</dbReference>
<dbReference type="PROSITE" id="PS00678">
    <property type="entry name" value="WD_REPEATS_1"/>
    <property type="match status" value="1"/>
</dbReference>
<reference evidence="6" key="1">
    <citation type="submission" date="2022-06" db="EMBL/GenBank/DDBJ databases">
        <authorList>
            <consortium name="SYNGENTA / RWTH Aachen University"/>
        </authorList>
    </citation>
    <scope>NUCLEOTIDE SEQUENCE</scope>
</reference>
<proteinExistence type="predicted"/>
<feature type="repeat" description="WD" evidence="3">
    <location>
        <begin position="196"/>
        <end position="237"/>
    </location>
</feature>
<gene>
    <name evidence="6" type="ORF">PPACK8108_LOCUS20817</name>
</gene>
<dbReference type="InterPro" id="IPR015943">
    <property type="entry name" value="WD40/YVTN_repeat-like_dom_sf"/>
</dbReference>
<accession>A0AAV0BJ78</accession>
<evidence type="ECO:0000313" key="7">
    <source>
        <dbReference type="Proteomes" id="UP001153365"/>
    </source>
</evidence>
<sequence>MDDNQEFSLKTDVEEIDEEDVLEVIEFDGMELDQPMEEDDNDSAEEPEMDEEENMVDYNCLARFTLHSQPVFCISSHPVSSNIIVSGGADDLAHIWDSSDGSEIMRLDGFKDSVSCAEFSNDGSYLACASVDGLIKVWRNVDEDRFARWEFLIDLESTDEVTWLSWHSKGNLLLVGSSDGMVSMWQIPSGKNIQVFAGHTAMVTCGCFTPDGKSIVTGSESSELIQWDPKTGQAVQRVRLDEGRFRFKVTNEEDDSNFGINSLAVNSSSTICAVGGISNGGLRVINLQSGSIIGSLDEHQPDASVSVGIYEPKGIGGGLPVIVSAGTDGLVYLYDASTFKLRSSMNHQDGVTSLVIHKNHPRLTTGSMDKTSITWDLRTGKELQRNVGHHDLVHQVRLNSDETRLVSCSDDGTVCVFKNN</sequence>
<evidence type="ECO:0000256" key="3">
    <source>
        <dbReference type="PROSITE-ProRule" id="PRU00221"/>
    </source>
</evidence>
<dbReference type="Proteomes" id="UP001153365">
    <property type="component" value="Unassembled WGS sequence"/>
</dbReference>
<dbReference type="EMBL" id="CALTRL010005775">
    <property type="protein sequence ID" value="CAH7686201.1"/>
    <property type="molecule type" value="Genomic_DNA"/>
</dbReference>
<dbReference type="PROSITE" id="PS50082">
    <property type="entry name" value="WD_REPEATS_2"/>
    <property type="match status" value="6"/>
</dbReference>
<dbReference type="PROSITE" id="PS50294">
    <property type="entry name" value="WD_REPEATS_REGION"/>
    <property type="match status" value="4"/>
</dbReference>
<evidence type="ECO:0000256" key="4">
    <source>
        <dbReference type="SAM" id="MobiDB-lite"/>
    </source>
</evidence>
<keyword evidence="2" id="KW-0677">Repeat</keyword>
<dbReference type="SUPFAM" id="SSF50978">
    <property type="entry name" value="WD40 repeat-like"/>
    <property type="match status" value="1"/>
</dbReference>
<organism evidence="6 7">
    <name type="scientific">Phakopsora pachyrhizi</name>
    <name type="common">Asian soybean rust disease fungus</name>
    <dbReference type="NCBI Taxonomy" id="170000"/>
    <lineage>
        <taxon>Eukaryota</taxon>
        <taxon>Fungi</taxon>
        <taxon>Dikarya</taxon>
        <taxon>Basidiomycota</taxon>
        <taxon>Pucciniomycotina</taxon>
        <taxon>Pucciniomycetes</taxon>
        <taxon>Pucciniales</taxon>
        <taxon>Phakopsoraceae</taxon>
        <taxon>Phakopsora</taxon>
    </lineage>
</organism>
<dbReference type="PANTHER" id="PTHR19857:SF8">
    <property type="entry name" value="ANGIO-ASSOCIATED MIGRATORY CELL PROTEIN"/>
    <property type="match status" value="1"/>
</dbReference>
<dbReference type="Pfam" id="PF12894">
    <property type="entry name" value="ANAPC4_WD40"/>
    <property type="match status" value="1"/>
</dbReference>
<feature type="repeat" description="WD" evidence="3">
    <location>
        <begin position="344"/>
        <end position="385"/>
    </location>
</feature>
<feature type="repeat" description="WD" evidence="3">
    <location>
        <begin position="154"/>
        <end position="195"/>
    </location>
</feature>
<evidence type="ECO:0000313" key="6">
    <source>
        <dbReference type="EMBL" id="CAH7686201.1"/>
    </source>
</evidence>
<feature type="repeat" description="WD" evidence="3">
    <location>
        <begin position="107"/>
        <end position="138"/>
    </location>
</feature>
<dbReference type="Gene3D" id="2.130.10.10">
    <property type="entry name" value="YVTN repeat-like/Quinoprotein amine dehydrogenase"/>
    <property type="match status" value="1"/>
</dbReference>
<dbReference type="Pfam" id="PF00400">
    <property type="entry name" value="WD40"/>
    <property type="match status" value="4"/>
</dbReference>
<comment type="caution">
    <text evidence="6">The sequence shown here is derived from an EMBL/GenBank/DDBJ whole genome shotgun (WGS) entry which is preliminary data.</text>
</comment>
<keyword evidence="1 3" id="KW-0853">WD repeat</keyword>
<dbReference type="AlphaFoldDB" id="A0AAV0BJ78"/>
<name>A0AAV0BJ78_PHAPC</name>
<protein>
    <submittedName>
        <fullName evidence="6">WD40-repeat-containing domain protein</fullName>
    </submittedName>
</protein>
<evidence type="ECO:0000256" key="1">
    <source>
        <dbReference type="ARBA" id="ARBA00022574"/>
    </source>
</evidence>
<feature type="repeat" description="WD" evidence="3">
    <location>
        <begin position="64"/>
        <end position="106"/>
    </location>
</feature>
<dbReference type="InterPro" id="IPR001680">
    <property type="entry name" value="WD40_rpt"/>
</dbReference>
<evidence type="ECO:0000259" key="5">
    <source>
        <dbReference type="Pfam" id="PF12894"/>
    </source>
</evidence>
<feature type="repeat" description="WD" evidence="3">
    <location>
        <begin position="386"/>
        <end position="420"/>
    </location>
</feature>
<feature type="region of interest" description="Disordered" evidence="4">
    <location>
        <begin position="29"/>
        <end position="50"/>
    </location>
</feature>
<dbReference type="InterPro" id="IPR051179">
    <property type="entry name" value="WD_repeat_multifunction"/>
</dbReference>
<dbReference type="InterPro" id="IPR019775">
    <property type="entry name" value="WD40_repeat_CS"/>
</dbReference>
<dbReference type="CDD" id="cd00200">
    <property type="entry name" value="WD40"/>
    <property type="match status" value="1"/>
</dbReference>
<dbReference type="PANTHER" id="PTHR19857">
    <property type="entry name" value="MITOCHONDRIAL DIVISION PROTEIN 1-RELATED"/>
    <property type="match status" value="1"/>
</dbReference>